<dbReference type="Gene3D" id="3.30.559.10">
    <property type="entry name" value="Chloramphenicol acetyltransferase-like domain"/>
    <property type="match status" value="1"/>
</dbReference>
<dbReference type="Pfam" id="PF00198">
    <property type="entry name" value="2-oxoacid_dh"/>
    <property type="match status" value="1"/>
</dbReference>
<dbReference type="PROSITE" id="PS51826">
    <property type="entry name" value="PSBD"/>
    <property type="match status" value="1"/>
</dbReference>
<dbReference type="EMBL" id="QUSM01000003">
    <property type="protein sequence ID" value="RGD74621.1"/>
    <property type="molecule type" value="Genomic_DNA"/>
</dbReference>
<dbReference type="Gene3D" id="4.10.320.10">
    <property type="entry name" value="E3-binding domain"/>
    <property type="match status" value="1"/>
</dbReference>
<sequence length="333" mass="36333">MSKILATPAARVAAKEKNIDLSTVKGTGKLGAIVLKDLDNVAVLIGKDRGLKVTPVAKNAMNYYGVNLDDVAHDGNKVKKENVISTVTRMSKDEVEAAPVTPAMEEKVIPYKGMRKAIGDNMMTSIQGSPQVSHFADIDTTEFMDIFEKTKVIFKEKYNKKITVTDFLIKAVSLTLQKCPKVNANFDGKEIHRRGTVNIGLAVAQDEGLVVPVFNGVENKTIFDICDERSEIVPQARDNKLSGKYYKGATFTISNTGRSVNNFFTPIINPGEVAILGVGRTAEMPAVVNGEIVVRTFTGFSITIDHRVLDGMDAVNFLNTLNEVISNPINILL</sequence>
<reference evidence="6 7" key="1">
    <citation type="submission" date="2018-08" db="EMBL/GenBank/DDBJ databases">
        <title>A genome reference for cultivated species of the human gut microbiota.</title>
        <authorList>
            <person name="Zou Y."/>
            <person name="Xue W."/>
            <person name="Luo G."/>
        </authorList>
    </citation>
    <scope>NUCLEOTIDE SEQUENCE [LARGE SCALE GENOMIC DNA]</scope>
    <source>
        <strain evidence="6 7">AM25-6</strain>
    </source>
</reference>
<dbReference type="SUPFAM" id="SSF52777">
    <property type="entry name" value="CoA-dependent acyltransferases"/>
    <property type="match status" value="1"/>
</dbReference>
<evidence type="ECO:0000256" key="4">
    <source>
        <dbReference type="ARBA" id="ARBA00023315"/>
    </source>
</evidence>
<dbReference type="GO" id="GO:0016407">
    <property type="term" value="F:acetyltransferase activity"/>
    <property type="evidence" value="ECO:0007669"/>
    <property type="project" value="TreeGrafter"/>
</dbReference>
<evidence type="ECO:0000256" key="2">
    <source>
        <dbReference type="ARBA" id="ARBA00007317"/>
    </source>
</evidence>
<keyword evidence="3" id="KW-0808">Transferase</keyword>
<dbReference type="SUPFAM" id="SSF47005">
    <property type="entry name" value="Peripheral subunit-binding domain of 2-oxo acid dehydrogenase complex"/>
    <property type="match status" value="1"/>
</dbReference>
<dbReference type="Proteomes" id="UP000261212">
    <property type="component" value="Unassembled WGS sequence"/>
</dbReference>
<feature type="domain" description="Peripheral subunit-binding (PSBD)" evidence="5">
    <location>
        <begin position="5"/>
        <end position="42"/>
    </location>
</feature>
<evidence type="ECO:0000256" key="3">
    <source>
        <dbReference type="ARBA" id="ARBA00022679"/>
    </source>
</evidence>
<dbReference type="GO" id="GO:0005737">
    <property type="term" value="C:cytoplasm"/>
    <property type="evidence" value="ECO:0007669"/>
    <property type="project" value="TreeGrafter"/>
</dbReference>
<evidence type="ECO:0000256" key="1">
    <source>
        <dbReference type="ARBA" id="ARBA00001938"/>
    </source>
</evidence>
<organism evidence="6 7">
    <name type="scientific">Anaerofustis stercorihominis</name>
    <dbReference type="NCBI Taxonomy" id="214853"/>
    <lineage>
        <taxon>Bacteria</taxon>
        <taxon>Bacillati</taxon>
        <taxon>Bacillota</taxon>
        <taxon>Clostridia</taxon>
        <taxon>Eubacteriales</taxon>
        <taxon>Eubacteriaceae</taxon>
        <taxon>Anaerofustis</taxon>
    </lineage>
</organism>
<evidence type="ECO:0000259" key="5">
    <source>
        <dbReference type="PROSITE" id="PS51826"/>
    </source>
</evidence>
<dbReference type="GeneID" id="97999365"/>
<comment type="similarity">
    <text evidence="2">Belongs to the 2-oxoacid dehydrogenase family.</text>
</comment>
<dbReference type="InterPro" id="IPR023213">
    <property type="entry name" value="CAT-like_dom_sf"/>
</dbReference>
<comment type="caution">
    <text evidence="6">The sequence shown here is derived from an EMBL/GenBank/DDBJ whole genome shotgun (WGS) entry which is preliminary data.</text>
</comment>
<evidence type="ECO:0000313" key="7">
    <source>
        <dbReference type="Proteomes" id="UP000261212"/>
    </source>
</evidence>
<protein>
    <submittedName>
        <fullName evidence="6">2-oxo acid dehydrogenase subunit E2</fullName>
    </submittedName>
</protein>
<gene>
    <name evidence="6" type="ORF">DW687_07640</name>
</gene>
<dbReference type="RefSeq" id="WP_007048867.1">
    <property type="nucleotide sequence ID" value="NZ_CABKNJ010000005.1"/>
</dbReference>
<evidence type="ECO:0000313" key="6">
    <source>
        <dbReference type="EMBL" id="RGD74621.1"/>
    </source>
</evidence>
<name>A0A3E3DZ89_9FIRM</name>
<dbReference type="PANTHER" id="PTHR43178:SF5">
    <property type="entry name" value="LIPOAMIDE ACYLTRANSFERASE COMPONENT OF BRANCHED-CHAIN ALPHA-KETO ACID DEHYDROGENASE COMPLEX, MITOCHONDRIAL"/>
    <property type="match status" value="1"/>
</dbReference>
<dbReference type="Pfam" id="PF02817">
    <property type="entry name" value="E3_binding"/>
    <property type="match status" value="1"/>
</dbReference>
<proteinExistence type="inferred from homology"/>
<dbReference type="InterPro" id="IPR001078">
    <property type="entry name" value="2-oxoacid_DH_actylTfrase"/>
</dbReference>
<accession>A0A3E3DZ89</accession>
<comment type="cofactor">
    <cofactor evidence="1">
        <name>(R)-lipoate</name>
        <dbReference type="ChEBI" id="CHEBI:83088"/>
    </cofactor>
</comment>
<dbReference type="AlphaFoldDB" id="A0A3E3DZ89"/>
<dbReference type="GO" id="GO:0031405">
    <property type="term" value="F:lipoic acid binding"/>
    <property type="evidence" value="ECO:0007669"/>
    <property type="project" value="TreeGrafter"/>
</dbReference>
<keyword evidence="4" id="KW-0012">Acyltransferase</keyword>
<dbReference type="PANTHER" id="PTHR43178">
    <property type="entry name" value="DIHYDROLIPOAMIDE ACETYLTRANSFERASE COMPONENT OF PYRUVATE DEHYDROGENASE COMPLEX"/>
    <property type="match status" value="1"/>
</dbReference>
<dbReference type="InterPro" id="IPR004167">
    <property type="entry name" value="PSBD"/>
</dbReference>
<dbReference type="InterPro" id="IPR050743">
    <property type="entry name" value="2-oxoacid_DH_E2_comp"/>
</dbReference>
<dbReference type="InterPro" id="IPR036625">
    <property type="entry name" value="E3-bd_dom_sf"/>
</dbReference>